<dbReference type="AlphaFoldDB" id="A0A0E9TYX5"/>
<feature type="region of interest" description="Disordered" evidence="1">
    <location>
        <begin position="1"/>
        <end position="23"/>
    </location>
</feature>
<organism evidence="2">
    <name type="scientific">Anguilla anguilla</name>
    <name type="common">European freshwater eel</name>
    <name type="synonym">Muraena anguilla</name>
    <dbReference type="NCBI Taxonomy" id="7936"/>
    <lineage>
        <taxon>Eukaryota</taxon>
        <taxon>Metazoa</taxon>
        <taxon>Chordata</taxon>
        <taxon>Craniata</taxon>
        <taxon>Vertebrata</taxon>
        <taxon>Euteleostomi</taxon>
        <taxon>Actinopterygii</taxon>
        <taxon>Neopterygii</taxon>
        <taxon>Teleostei</taxon>
        <taxon>Anguilliformes</taxon>
        <taxon>Anguillidae</taxon>
        <taxon>Anguilla</taxon>
    </lineage>
</organism>
<accession>A0A0E9TYX5</accession>
<sequence>MKLEEEDLDADLDTLTSVERSPA</sequence>
<evidence type="ECO:0000313" key="2">
    <source>
        <dbReference type="EMBL" id="JAH57923.1"/>
    </source>
</evidence>
<reference evidence="2" key="1">
    <citation type="submission" date="2014-11" db="EMBL/GenBank/DDBJ databases">
        <authorList>
            <person name="Amaro Gonzalez C."/>
        </authorList>
    </citation>
    <scope>NUCLEOTIDE SEQUENCE</scope>
</reference>
<protein>
    <submittedName>
        <fullName evidence="2">Uncharacterized protein</fullName>
    </submittedName>
</protein>
<dbReference type="EMBL" id="GBXM01050654">
    <property type="protein sequence ID" value="JAH57923.1"/>
    <property type="molecule type" value="Transcribed_RNA"/>
</dbReference>
<name>A0A0E9TYX5_ANGAN</name>
<feature type="compositionally biased region" description="Acidic residues" evidence="1">
    <location>
        <begin position="1"/>
        <end position="12"/>
    </location>
</feature>
<reference evidence="2" key="2">
    <citation type="journal article" date="2015" name="Fish Shellfish Immunol.">
        <title>Early steps in the European eel (Anguilla anguilla)-Vibrio vulnificus interaction in the gills: Role of the RtxA13 toxin.</title>
        <authorList>
            <person name="Callol A."/>
            <person name="Pajuelo D."/>
            <person name="Ebbesson L."/>
            <person name="Teles M."/>
            <person name="MacKenzie S."/>
            <person name="Amaro C."/>
        </authorList>
    </citation>
    <scope>NUCLEOTIDE SEQUENCE</scope>
</reference>
<proteinExistence type="predicted"/>
<evidence type="ECO:0000256" key="1">
    <source>
        <dbReference type="SAM" id="MobiDB-lite"/>
    </source>
</evidence>